<comment type="caution">
    <text evidence="1">The sequence shown here is derived from an EMBL/GenBank/DDBJ whole genome shotgun (WGS) entry which is preliminary data.</text>
</comment>
<name>I0YV06_COCSC</name>
<organism evidence="1 2">
    <name type="scientific">Coccomyxa subellipsoidea (strain C-169)</name>
    <name type="common">Green microalga</name>
    <dbReference type="NCBI Taxonomy" id="574566"/>
    <lineage>
        <taxon>Eukaryota</taxon>
        <taxon>Viridiplantae</taxon>
        <taxon>Chlorophyta</taxon>
        <taxon>core chlorophytes</taxon>
        <taxon>Trebouxiophyceae</taxon>
        <taxon>Trebouxiophyceae incertae sedis</taxon>
        <taxon>Coccomyxaceae</taxon>
        <taxon>Coccomyxa</taxon>
        <taxon>Coccomyxa subellipsoidea</taxon>
    </lineage>
</organism>
<gene>
    <name evidence="1" type="ORF">COCSUDRAFT_33458</name>
</gene>
<dbReference type="EMBL" id="AGSI01000010">
    <property type="protein sequence ID" value="EIE22225.1"/>
    <property type="molecule type" value="Genomic_DNA"/>
</dbReference>
<accession>I0YV06</accession>
<keyword evidence="2" id="KW-1185">Reference proteome</keyword>
<proteinExistence type="predicted"/>
<evidence type="ECO:0000313" key="2">
    <source>
        <dbReference type="Proteomes" id="UP000007264"/>
    </source>
</evidence>
<dbReference type="RefSeq" id="XP_005646769.1">
    <property type="nucleotide sequence ID" value="XM_005646712.1"/>
</dbReference>
<dbReference type="Proteomes" id="UP000007264">
    <property type="component" value="Unassembled WGS sequence"/>
</dbReference>
<dbReference type="KEGG" id="csl:COCSUDRAFT_33458"/>
<evidence type="ECO:0000313" key="1">
    <source>
        <dbReference type="EMBL" id="EIE22225.1"/>
    </source>
</evidence>
<protein>
    <submittedName>
        <fullName evidence="1">Uncharacterized protein</fullName>
    </submittedName>
</protein>
<dbReference type="AlphaFoldDB" id="I0YV06"/>
<reference evidence="1 2" key="1">
    <citation type="journal article" date="2012" name="Genome Biol.">
        <title>The genome of the polar eukaryotic microalga coccomyxa subellipsoidea reveals traits of cold adaptation.</title>
        <authorList>
            <person name="Blanc G."/>
            <person name="Agarkova I."/>
            <person name="Grimwood J."/>
            <person name="Kuo A."/>
            <person name="Brueggeman A."/>
            <person name="Dunigan D."/>
            <person name="Gurnon J."/>
            <person name="Ladunga I."/>
            <person name="Lindquist E."/>
            <person name="Lucas S."/>
            <person name="Pangilinan J."/>
            <person name="Proschold T."/>
            <person name="Salamov A."/>
            <person name="Schmutz J."/>
            <person name="Weeks D."/>
            <person name="Yamada T."/>
            <person name="Claverie J.M."/>
            <person name="Grigoriev I."/>
            <person name="Van Etten J."/>
            <person name="Lomsadze A."/>
            <person name="Borodovsky M."/>
        </authorList>
    </citation>
    <scope>NUCLEOTIDE SEQUENCE [LARGE SCALE GENOMIC DNA]</scope>
    <source>
        <strain evidence="1 2">C-169</strain>
    </source>
</reference>
<sequence>MMGNYVSGHSRSCRLITKPTVQRKTSLEMLTDPIKKKHLKRNQVLPHSETVPQTGVCCASGTLTLTFNFNSALEHRKVIRICRMAARAGTLT</sequence>
<dbReference type="GeneID" id="17040211"/>